<evidence type="ECO:0000256" key="1">
    <source>
        <dbReference type="SAM" id="Phobius"/>
    </source>
</evidence>
<reference evidence="2" key="1">
    <citation type="submission" date="2020-05" db="UniProtKB">
        <authorList>
            <consortium name="EnsemblMetazoa"/>
        </authorList>
    </citation>
    <scope>IDENTIFICATION</scope>
    <source>
        <strain evidence="2">FUMOZ</strain>
    </source>
</reference>
<sequence length="100" mass="11376">MIICVVGSNGGWYNFSLAYFIRCTVTIAFVSWVSCTACLSPTYKLHITIEKKINNNKFPSHFAFLHNTAFVSLFPFSTIPRLCPLERMIVPQNGFVLFFS</sequence>
<evidence type="ECO:0000313" key="2">
    <source>
        <dbReference type="EnsemblMetazoa" id="AFUN015004-PA"/>
    </source>
</evidence>
<dbReference type="EnsemblMetazoa" id="AFUN015004-RA">
    <property type="protein sequence ID" value="AFUN015004-PA"/>
    <property type="gene ID" value="AFUN015004"/>
</dbReference>
<keyword evidence="1" id="KW-0812">Transmembrane</keyword>
<name>A0A182S3L4_ANOFN</name>
<accession>A0A182S3L4</accession>
<keyword evidence="1" id="KW-1133">Transmembrane helix</keyword>
<organism evidence="2">
    <name type="scientific">Anopheles funestus</name>
    <name type="common">African malaria mosquito</name>
    <dbReference type="NCBI Taxonomy" id="62324"/>
    <lineage>
        <taxon>Eukaryota</taxon>
        <taxon>Metazoa</taxon>
        <taxon>Ecdysozoa</taxon>
        <taxon>Arthropoda</taxon>
        <taxon>Hexapoda</taxon>
        <taxon>Insecta</taxon>
        <taxon>Pterygota</taxon>
        <taxon>Neoptera</taxon>
        <taxon>Endopterygota</taxon>
        <taxon>Diptera</taxon>
        <taxon>Nematocera</taxon>
        <taxon>Culicoidea</taxon>
        <taxon>Culicidae</taxon>
        <taxon>Anophelinae</taxon>
        <taxon>Anopheles</taxon>
    </lineage>
</organism>
<keyword evidence="1" id="KW-0472">Membrane</keyword>
<dbReference type="VEuPathDB" id="VectorBase:AFUN015004"/>
<dbReference type="AlphaFoldDB" id="A0A182S3L4"/>
<protein>
    <submittedName>
        <fullName evidence="2">Uncharacterized protein</fullName>
    </submittedName>
</protein>
<proteinExistence type="predicted"/>
<feature type="transmembrane region" description="Helical" evidence="1">
    <location>
        <begin position="19"/>
        <end position="43"/>
    </location>
</feature>